<dbReference type="GO" id="GO:0005789">
    <property type="term" value="C:endoplasmic reticulum membrane"/>
    <property type="evidence" value="ECO:0007669"/>
    <property type="project" value="TreeGrafter"/>
</dbReference>
<dbReference type="SMART" id="SM00671">
    <property type="entry name" value="SEL1"/>
    <property type="match status" value="5"/>
</dbReference>
<evidence type="ECO:0000256" key="1">
    <source>
        <dbReference type="ARBA" id="ARBA00038101"/>
    </source>
</evidence>
<dbReference type="RefSeq" id="XP_004359014.1">
    <property type="nucleotide sequence ID" value="XM_004358957.1"/>
</dbReference>
<dbReference type="AlphaFoldDB" id="F4PQJ7"/>
<feature type="compositionally biased region" description="Pro residues" evidence="2">
    <location>
        <begin position="110"/>
        <end position="125"/>
    </location>
</feature>
<evidence type="ECO:0000256" key="2">
    <source>
        <dbReference type="SAM" id="MobiDB-lite"/>
    </source>
</evidence>
<dbReference type="GeneID" id="14874010"/>
<feature type="compositionally biased region" description="Basic and acidic residues" evidence="2">
    <location>
        <begin position="133"/>
        <end position="151"/>
    </location>
</feature>
<keyword evidence="4" id="KW-1185">Reference proteome</keyword>
<evidence type="ECO:0000313" key="4">
    <source>
        <dbReference type="Proteomes" id="UP000007797"/>
    </source>
</evidence>
<dbReference type="KEGG" id="dfa:DFA_01039"/>
<dbReference type="Gene3D" id="1.25.40.10">
    <property type="entry name" value="Tetratricopeptide repeat domain"/>
    <property type="match status" value="2"/>
</dbReference>
<sequence>MNMLHKSSRQWRCLATMTTTTTMTATTTIPSLSSLSLYSNCKSSSLLSSYSTSNNNNSSSSRDGSSSSSSFIPPSSSSSSFVPPPPPSSSSSASFIPPPPSSSSSSTSYVPPPPSSSHEPPPPPSSSSSTTETSKDSLYDTLDLSRPENIEQSTKEILDRIVISQESIHSKQEELNIKMITDTFFDKEDIKRVNSENAEKFEKAKDLYVFGVYDQAFALFSEIDVNHGMRNVFLGNMHLTGAGVPKNEALAFHHFNLATRARVPVAMGVVGEMYLKGQSVGLNESQARSYFDVAASLGLRSSTEQLIYMTINRVGGLFNLKKACFYLKRLAILGDTGAFATLGSLLYDIQRRLALDLWTFGCRIGNLDCLHYLGRYYYSNENPDYRNSFMLWTRAAEGGYAESQFCLGSMYEMGLTVDRNLPYSFHLYLSAATQGNADSQYLVGKAYNEGYGIEKNTVKAALWFQKAADQGDERAQEIVNTLNEKIQQRARSKLTTQSRYGKKISDQRASRNTFSKSRDKTVAPKLFTKLFRQQQPQNDSDNDKPRRTFKPRENDSDNDKPRRTFKPKENNNNSNDETVILDRKEGFGKKKKKD</sequence>
<reference evidence="4" key="1">
    <citation type="journal article" date="2011" name="Genome Res.">
        <title>Phylogeny-wide analysis of social amoeba genomes highlights ancient origins for complex intercellular communication.</title>
        <authorList>
            <person name="Heidel A.J."/>
            <person name="Lawal H.M."/>
            <person name="Felder M."/>
            <person name="Schilde C."/>
            <person name="Helps N.R."/>
            <person name="Tunggal B."/>
            <person name="Rivero F."/>
            <person name="John U."/>
            <person name="Schleicher M."/>
            <person name="Eichinger L."/>
            <person name="Platzer M."/>
            <person name="Noegel A.A."/>
            <person name="Schaap P."/>
            <person name="Gloeckner G."/>
        </authorList>
    </citation>
    <scope>NUCLEOTIDE SEQUENCE [LARGE SCALE GENOMIC DNA]</scope>
    <source>
        <strain evidence="4">SH3</strain>
    </source>
</reference>
<dbReference type="Pfam" id="PF08238">
    <property type="entry name" value="Sel1"/>
    <property type="match status" value="5"/>
</dbReference>
<accession>F4PQJ7</accession>
<protein>
    <submittedName>
        <fullName evidence="3">Tetratricopeptide-like helical domain-containing protein</fullName>
    </submittedName>
</protein>
<dbReference type="InterPro" id="IPR050767">
    <property type="entry name" value="Sel1_AlgK"/>
</dbReference>
<dbReference type="PANTHER" id="PTHR11102:SF147">
    <property type="entry name" value="SEL1L ADAPTOR SUBUNIT OF ERAD E3 UBIQUITIN LIGASE"/>
    <property type="match status" value="1"/>
</dbReference>
<dbReference type="Proteomes" id="UP000007797">
    <property type="component" value="Unassembled WGS sequence"/>
</dbReference>
<feature type="compositionally biased region" description="Basic and acidic residues" evidence="2">
    <location>
        <begin position="541"/>
        <end position="569"/>
    </location>
</feature>
<dbReference type="GO" id="GO:0036503">
    <property type="term" value="P:ERAD pathway"/>
    <property type="evidence" value="ECO:0007669"/>
    <property type="project" value="TreeGrafter"/>
</dbReference>
<organism evidence="3 4">
    <name type="scientific">Cavenderia fasciculata</name>
    <name type="common">Slime mold</name>
    <name type="synonym">Dictyostelium fasciculatum</name>
    <dbReference type="NCBI Taxonomy" id="261658"/>
    <lineage>
        <taxon>Eukaryota</taxon>
        <taxon>Amoebozoa</taxon>
        <taxon>Evosea</taxon>
        <taxon>Eumycetozoa</taxon>
        <taxon>Dictyostelia</taxon>
        <taxon>Acytosteliales</taxon>
        <taxon>Cavenderiaceae</taxon>
        <taxon>Cavenderia</taxon>
    </lineage>
</organism>
<evidence type="ECO:0000313" key="3">
    <source>
        <dbReference type="EMBL" id="EGG21164.1"/>
    </source>
</evidence>
<proteinExistence type="inferred from homology"/>
<dbReference type="EMBL" id="GL883010">
    <property type="protein sequence ID" value="EGG21164.1"/>
    <property type="molecule type" value="Genomic_DNA"/>
</dbReference>
<comment type="similarity">
    <text evidence="1">Belongs to the sel-1 family.</text>
</comment>
<dbReference type="SUPFAM" id="SSF81901">
    <property type="entry name" value="HCP-like"/>
    <property type="match status" value="2"/>
</dbReference>
<feature type="region of interest" description="Disordered" evidence="2">
    <location>
        <begin position="49"/>
        <end position="151"/>
    </location>
</feature>
<dbReference type="InterPro" id="IPR011990">
    <property type="entry name" value="TPR-like_helical_dom_sf"/>
</dbReference>
<gene>
    <name evidence="3" type="ORF">DFA_01039</name>
</gene>
<name>F4PQJ7_CACFS</name>
<dbReference type="STRING" id="1054147.F4PQJ7"/>
<dbReference type="InterPro" id="IPR006597">
    <property type="entry name" value="Sel1-like"/>
</dbReference>
<dbReference type="OrthoDB" id="18943at2759"/>
<feature type="compositionally biased region" description="Low complexity" evidence="2">
    <location>
        <begin position="49"/>
        <end position="81"/>
    </location>
</feature>
<dbReference type="PANTHER" id="PTHR11102">
    <property type="entry name" value="SEL-1-LIKE PROTEIN"/>
    <property type="match status" value="1"/>
</dbReference>
<feature type="region of interest" description="Disordered" evidence="2">
    <location>
        <begin position="489"/>
        <end position="594"/>
    </location>
</feature>